<dbReference type="PIRSF" id="PIRSF037420">
    <property type="entry name" value="PQQ_syn_pqqE"/>
    <property type="match status" value="1"/>
</dbReference>
<dbReference type="GO" id="GO:0051539">
    <property type="term" value="F:4 iron, 4 sulfur cluster binding"/>
    <property type="evidence" value="ECO:0007669"/>
    <property type="project" value="UniProtKB-KW"/>
</dbReference>
<proteinExistence type="predicted"/>
<dbReference type="AlphaFoldDB" id="A0A2M7T746"/>
<sequence length="366" mass="40308">MIAWEITRSCNLACIHCRASALHGAYEGELSTGEAKALLDNIKSFSDPIIILTGGEPLARPDFYEIAKYGHDIGLRMVLGTNATLMTPEIAAKLKEVGIPRMSVSIDFPFAEKHDEFRGLKGAFDDAVRGIKIAQEAGIEVQINSTITKLNVEYLDDLLKFAKDVGAVAFHPFLLVPTGRGKELEEQELPPEEYERALNWVYDKQKEEKDIFFKPTDAPHYFRIMRQRAKADGEKASTMMSGHPHASRGLETMTRGCLGGIGFCFISHVGQVQPCGYFEKAAGNVKEKPFKEIWETAPLFADLRDFDKLKGKCGVCEYKRVCGGCRARAFEATGDYLAEEPYCVYVPKAAAVAGEPGCGCGSQGCQ</sequence>
<dbReference type="InterPro" id="IPR017200">
    <property type="entry name" value="PqqE-like"/>
</dbReference>
<comment type="caution">
    <text evidence="8">The sequence shown here is derived from an EMBL/GenBank/DDBJ whole genome shotgun (WGS) entry which is preliminary data.</text>
</comment>
<organism evidence="8 9">
    <name type="scientific">Candidatus Aquicultor secundus</name>
    <dbReference type="NCBI Taxonomy" id="1973895"/>
    <lineage>
        <taxon>Bacteria</taxon>
        <taxon>Bacillati</taxon>
        <taxon>Actinomycetota</taxon>
        <taxon>Candidatus Aquicultoria</taxon>
        <taxon>Candidatus Aquicultorales</taxon>
        <taxon>Candidatus Aquicultoraceae</taxon>
        <taxon>Candidatus Aquicultor</taxon>
    </lineage>
</organism>
<dbReference type="PANTHER" id="PTHR11228">
    <property type="entry name" value="RADICAL SAM DOMAIN PROTEIN"/>
    <property type="match status" value="1"/>
</dbReference>
<dbReference type="GO" id="GO:0046872">
    <property type="term" value="F:metal ion binding"/>
    <property type="evidence" value="ECO:0007669"/>
    <property type="project" value="UniProtKB-KW"/>
</dbReference>
<dbReference type="PROSITE" id="PS51918">
    <property type="entry name" value="RADICAL_SAM"/>
    <property type="match status" value="1"/>
</dbReference>
<dbReference type="SFLD" id="SFLDS00029">
    <property type="entry name" value="Radical_SAM"/>
    <property type="match status" value="1"/>
</dbReference>
<name>A0A2M7T746_9ACTN</name>
<evidence type="ECO:0000313" key="8">
    <source>
        <dbReference type="EMBL" id="PIZ37520.1"/>
    </source>
</evidence>
<dbReference type="InterPro" id="IPR006638">
    <property type="entry name" value="Elp3/MiaA/NifB-like_rSAM"/>
</dbReference>
<dbReference type="SFLD" id="SFLDG01067">
    <property type="entry name" value="SPASM/twitch_domain_containing"/>
    <property type="match status" value="1"/>
</dbReference>
<dbReference type="Proteomes" id="UP000230956">
    <property type="component" value="Unassembled WGS sequence"/>
</dbReference>
<keyword evidence="2" id="KW-0004">4Fe-4S</keyword>
<dbReference type="SUPFAM" id="SSF102114">
    <property type="entry name" value="Radical SAM enzymes"/>
    <property type="match status" value="1"/>
</dbReference>
<dbReference type="SMART" id="SM00729">
    <property type="entry name" value="Elp3"/>
    <property type="match status" value="1"/>
</dbReference>
<dbReference type="InterPro" id="IPR030896">
    <property type="entry name" value="rSAM_AhbD_hemeb"/>
</dbReference>
<evidence type="ECO:0000256" key="3">
    <source>
        <dbReference type="ARBA" id="ARBA00022691"/>
    </source>
</evidence>
<reference evidence="9" key="1">
    <citation type="submission" date="2017-09" db="EMBL/GenBank/DDBJ databases">
        <title>Depth-based differentiation of microbial function through sediment-hosted aquifers and enrichment of novel symbionts in the deep terrestrial subsurface.</title>
        <authorList>
            <person name="Probst A.J."/>
            <person name="Ladd B."/>
            <person name="Jarett J.K."/>
            <person name="Geller-Mcgrath D.E."/>
            <person name="Sieber C.M.K."/>
            <person name="Emerson J.B."/>
            <person name="Anantharaman K."/>
            <person name="Thomas B.C."/>
            <person name="Malmstrom R."/>
            <person name="Stieglmeier M."/>
            <person name="Klingl A."/>
            <person name="Woyke T."/>
            <person name="Ryan C.M."/>
            <person name="Banfield J.F."/>
        </authorList>
    </citation>
    <scope>NUCLEOTIDE SEQUENCE [LARGE SCALE GENOMIC DNA]</scope>
</reference>
<evidence type="ECO:0000313" key="9">
    <source>
        <dbReference type="Proteomes" id="UP000230956"/>
    </source>
</evidence>
<evidence type="ECO:0000256" key="5">
    <source>
        <dbReference type="ARBA" id="ARBA00023004"/>
    </source>
</evidence>
<dbReference type="GO" id="GO:0003824">
    <property type="term" value="F:catalytic activity"/>
    <property type="evidence" value="ECO:0007669"/>
    <property type="project" value="InterPro"/>
</dbReference>
<dbReference type="Pfam" id="PF04055">
    <property type="entry name" value="Radical_SAM"/>
    <property type="match status" value="1"/>
</dbReference>
<dbReference type="EMBL" id="PFNG01000169">
    <property type="protein sequence ID" value="PIZ37520.1"/>
    <property type="molecule type" value="Genomic_DNA"/>
</dbReference>
<dbReference type="PANTHER" id="PTHR11228:SF34">
    <property type="entry name" value="TUNGSTEN-CONTAINING ALDEHYDE FERREDOXIN OXIDOREDUCTASE COFACTOR MODIFYING PROTEIN"/>
    <property type="match status" value="1"/>
</dbReference>
<keyword evidence="3" id="KW-0949">S-adenosyl-L-methionine</keyword>
<accession>A0A2M7T746</accession>
<dbReference type="InterPro" id="IPR013785">
    <property type="entry name" value="Aldolase_TIM"/>
</dbReference>
<evidence type="ECO:0000256" key="6">
    <source>
        <dbReference type="ARBA" id="ARBA00023014"/>
    </source>
</evidence>
<evidence type="ECO:0000256" key="1">
    <source>
        <dbReference type="ARBA" id="ARBA00001966"/>
    </source>
</evidence>
<dbReference type="Gene3D" id="3.20.20.70">
    <property type="entry name" value="Aldolase class I"/>
    <property type="match status" value="1"/>
</dbReference>
<evidence type="ECO:0000259" key="7">
    <source>
        <dbReference type="PROSITE" id="PS51918"/>
    </source>
</evidence>
<dbReference type="InterPro" id="IPR050377">
    <property type="entry name" value="Radical_SAM_PqqE_MftC-like"/>
</dbReference>
<keyword evidence="6" id="KW-0411">Iron-sulfur</keyword>
<dbReference type="Pfam" id="PF13186">
    <property type="entry name" value="SPASM"/>
    <property type="match status" value="1"/>
</dbReference>
<gene>
    <name evidence="8" type="primary">ahbD</name>
    <name evidence="8" type="ORF">COY37_07230</name>
</gene>
<dbReference type="InterPro" id="IPR058240">
    <property type="entry name" value="rSAM_sf"/>
</dbReference>
<dbReference type="CDD" id="cd01335">
    <property type="entry name" value="Radical_SAM"/>
    <property type="match status" value="1"/>
</dbReference>
<dbReference type="InterPro" id="IPR023885">
    <property type="entry name" value="4Fe4S-binding_SPASM_dom"/>
</dbReference>
<dbReference type="NCBIfam" id="TIGR04545">
    <property type="entry name" value="rSAM_ahbD_hemeb"/>
    <property type="match status" value="1"/>
</dbReference>
<dbReference type="SFLD" id="SFLDG01386">
    <property type="entry name" value="main_SPASM_domain-containing"/>
    <property type="match status" value="1"/>
</dbReference>
<keyword evidence="4" id="KW-0479">Metal-binding</keyword>
<dbReference type="InterPro" id="IPR007197">
    <property type="entry name" value="rSAM"/>
</dbReference>
<dbReference type="CDD" id="cd21123">
    <property type="entry name" value="SPASM_MftC-like"/>
    <property type="match status" value="1"/>
</dbReference>
<keyword evidence="5" id="KW-0408">Iron</keyword>
<evidence type="ECO:0000256" key="2">
    <source>
        <dbReference type="ARBA" id="ARBA00022485"/>
    </source>
</evidence>
<dbReference type="NCBIfam" id="TIGR04085">
    <property type="entry name" value="rSAM_more_4Fe4S"/>
    <property type="match status" value="1"/>
</dbReference>
<evidence type="ECO:0000256" key="4">
    <source>
        <dbReference type="ARBA" id="ARBA00022723"/>
    </source>
</evidence>
<protein>
    <submittedName>
        <fullName evidence="8">Heme b synthase</fullName>
    </submittedName>
</protein>
<feature type="domain" description="Radical SAM core" evidence="7">
    <location>
        <begin position="1"/>
        <end position="207"/>
    </location>
</feature>
<comment type="cofactor">
    <cofactor evidence="1">
        <name>[4Fe-4S] cluster</name>
        <dbReference type="ChEBI" id="CHEBI:49883"/>
    </cofactor>
</comment>